<evidence type="ECO:0000313" key="1">
    <source>
        <dbReference type="EMBL" id="GAA3988291.1"/>
    </source>
</evidence>
<protein>
    <submittedName>
        <fullName evidence="1">Uncharacterized protein</fullName>
    </submittedName>
</protein>
<dbReference type="EMBL" id="BAAAZC010000030">
    <property type="protein sequence ID" value="GAA3988291.1"/>
    <property type="molecule type" value="Genomic_DNA"/>
</dbReference>
<name>A0ABP7QUP8_9SPHI</name>
<organism evidence="1 2">
    <name type="scientific">Mucilaginibacter dorajii</name>
    <dbReference type="NCBI Taxonomy" id="692994"/>
    <lineage>
        <taxon>Bacteria</taxon>
        <taxon>Pseudomonadati</taxon>
        <taxon>Bacteroidota</taxon>
        <taxon>Sphingobacteriia</taxon>
        <taxon>Sphingobacteriales</taxon>
        <taxon>Sphingobacteriaceae</taxon>
        <taxon>Mucilaginibacter</taxon>
    </lineage>
</organism>
<dbReference type="Proteomes" id="UP001500742">
    <property type="component" value="Unassembled WGS sequence"/>
</dbReference>
<gene>
    <name evidence="1" type="ORF">GCM10022210_46450</name>
</gene>
<sequence length="77" mass="8566">MANFVAIQENIFCEPCKDCGARPVIEQIKGNFMVRCPNSSSHYQTKPGLVDINDWNLKNKIHTSLGAKDTKPSKEAS</sequence>
<evidence type="ECO:0000313" key="2">
    <source>
        <dbReference type="Proteomes" id="UP001500742"/>
    </source>
</evidence>
<comment type="caution">
    <text evidence="1">The sequence shown here is derived from an EMBL/GenBank/DDBJ whole genome shotgun (WGS) entry which is preliminary data.</text>
</comment>
<proteinExistence type="predicted"/>
<keyword evidence="2" id="KW-1185">Reference proteome</keyword>
<reference evidence="2" key="1">
    <citation type="journal article" date="2019" name="Int. J. Syst. Evol. Microbiol.">
        <title>The Global Catalogue of Microorganisms (GCM) 10K type strain sequencing project: providing services to taxonomists for standard genome sequencing and annotation.</title>
        <authorList>
            <consortium name="The Broad Institute Genomics Platform"/>
            <consortium name="The Broad Institute Genome Sequencing Center for Infectious Disease"/>
            <person name="Wu L."/>
            <person name="Ma J."/>
        </authorList>
    </citation>
    <scope>NUCLEOTIDE SEQUENCE [LARGE SCALE GENOMIC DNA]</scope>
    <source>
        <strain evidence="2">JCM 16601</strain>
    </source>
</reference>
<accession>A0ABP7QUP8</accession>
<dbReference type="RefSeq" id="WP_259093110.1">
    <property type="nucleotide sequence ID" value="NZ_JANTYS010000013.1"/>
</dbReference>